<dbReference type="Pfam" id="PF02732">
    <property type="entry name" value="ERCC4"/>
    <property type="match status" value="1"/>
</dbReference>
<evidence type="ECO:0000256" key="8">
    <source>
        <dbReference type="ARBA" id="ARBA00023204"/>
    </source>
</evidence>
<dbReference type="InterPro" id="IPR006167">
    <property type="entry name" value="XPF"/>
</dbReference>
<evidence type="ECO:0000259" key="11">
    <source>
        <dbReference type="SMART" id="SM00891"/>
    </source>
</evidence>
<evidence type="ECO:0000256" key="5">
    <source>
        <dbReference type="ARBA" id="ARBA00022763"/>
    </source>
</evidence>
<dbReference type="SMART" id="SM00891">
    <property type="entry name" value="ERCC4"/>
    <property type="match status" value="1"/>
</dbReference>
<dbReference type="AlphaFoldDB" id="A0A061BI35"/>
<keyword evidence="7" id="KW-0238">DNA-binding</keyword>
<dbReference type="InterPro" id="IPR006166">
    <property type="entry name" value="ERCC4_domain"/>
</dbReference>
<accession>A0A061BI35</accession>
<comment type="similarity">
    <text evidence="2">Belongs to the XPF family.</text>
</comment>
<dbReference type="FunFam" id="3.40.50.10130:FF:000009">
    <property type="entry name" value="UV endonuclease"/>
    <property type="match status" value="1"/>
</dbReference>
<protein>
    <submittedName>
        <fullName evidence="12">CYFA0S25e00188g1_1</fullName>
    </submittedName>
</protein>
<dbReference type="GO" id="GO:0003697">
    <property type="term" value="F:single-stranded DNA binding"/>
    <property type="evidence" value="ECO:0007669"/>
    <property type="project" value="InterPro"/>
</dbReference>
<evidence type="ECO:0000256" key="7">
    <source>
        <dbReference type="ARBA" id="ARBA00023125"/>
    </source>
</evidence>
<sequence>MSLFVEQDSDEEVVLNLNNVPDDDAPQPPDSKELEEPPEYPLIPRDEQEEENNLLDQVDPVDISLTLPLKFQQLILEDLIADDSLLILGKGLGMEPIVANLLHTLSAPATIANVTKRSLVILLNASEEDNGKIADELTELSWIDDCNDDTRENQESRRPFVVIRGEQYTPDKRKALYLQGGIMSVTSRIFIVDLLTQIVNPQLITGLAVLHAEKISDTSNESFIAHMYRQKNNWGFIKAFSDTPEPFATGYSPLHKKLKDLRLKRVLLWPRFHIDVTKSLVSKNTKSVTEVKVAMTESMRHIQTGIMACLKKCIEELRRKTPTLAIEYWSIENALDVNFVNSIHRILDPNWHRISYDTKQLVKDIKLLKDLLKCLMSYDAVAFYQMIQIVLEANRPSVDKKSAESPWLMAEESQAVITYGKKRVFDKDEYVLEEQPKWEQLAILLEDIVTERAHDATKTGPVLIMCSNDRVKRTLKTFLHSMRETEQNDGIRSSYSGRRMMMNMIQQYLDSQDLKKTVTSTIKQANTLEGDDESQELHMTRAFARVPISTKRRRTRGGAAVAAVNRLHSAPVAGDDIESKMNRDDVDMELMELDTLDDEEVVAVDDEDGIIALEDSIESGYATEPGRYYEYIDRENQVIVEKYSGKTDDIVLQELMPSFIIMFEPDLAFIRRVEVYQAVHRENPARTYFMYYSDSVEEQHHLTSIRKEKEAFTKLIREKSTLASHFESDEDFNKFHVRKSQVMNTRIAGGAQFRDSNQESQILVDTREFRAPLPGLLHRIGLKVIPLTLTVGDYILTPKVCVERKSIADLIGSFKSGRLYEQCARMSKYYDLPALLIEFDNNQSFSLEPFSETRARPSNIKATHPSSSSKLQEDIQRDLAALVINFPKIRILWSSSPYQTAELILELKAGREEPDLVKAVNAGLSEEKQRDNVLLSNNIVTLLQNIPGITNPDYYNIMRKIKDVNKLMQMSKAELSRILGEDLGDRIFEYLSENYKD</sequence>
<dbReference type="GO" id="GO:0000736">
    <property type="term" value="P:double-strand break repair via single-strand annealing, removal of nonhomologous ends"/>
    <property type="evidence" value="ECO:0007669"/>
    <property type="project" value="TreeGrafter"/>
</dbReference>
<dbReference type="CDD" id="cd20078">
    <property type="entry name" value="XPF_nuclease_XPF_euk"/>
    <property type="match status" value="1"/>
</dbReference>
<keyword evidence="4" id="KW-0255">Endonuclease</keyword>
<dbReference type="GO" id="GO:1901255">
    <property type="term" value="P:nucleotide-excision repair involved in interstrand cross-link repair"/>
    <property type="evidence" value="ECO:0007669"/>
    <property type="project" value="TreeGrafter"/>
</dbReference>
<dbReference type="VEuPathDB" id="FungiDB:BON22_1041"/>
<dbReference type="EMBL" id="LK052910">
    <property type="protein sequence ID" value="CDR46648.1"/>
    <property type="molecule type" value="Genomic_DNA"/>
</dbReference>
<dbReference type="InterPro" id="IPR010994">
    <property type="entry name" value="RuvA_2-like"/>
</dbReference>
<dbReference type="OrthoDB" id="361020at2759"/>
<dbReference type="GO" id="GO:0000712">
    <property type="term" value="P:resolution of meiotic recombination intermediates"/>
    <property type="evidence" value="ECO:0007669"/>
    <property type="project" value="TreeGrafter"/>
</dbReference>
<evidence type="ECO:0000256" key="4">
    <source>
        <dbReference type="ARBA" id="ARBA00022759"/>
    </source>
</evidence>
<keyword evidence="3" id="KW-0540">Nuclease</keyword>
<proteinExistence type="inferred from homology"/>
<feature type="region of interest" description="Disordered" evidence="10">
    <location>
        <begin position="17"/>
        <end position="42"/>
    </location>
</feature>
<feature type="domain" description="ERCC4" evidence="11">
    <location>
        <begin position="761"/>
        <end position="841"/>
    </location>
</feature>
<organism evidence="12">
    <name type="scientific">Cyberlindnera fabianii</name>
    <name type="common">Yeast</name>
    <name type="synonym">Hansenula fabianii</name>
    <dbReference type="NCBI Taxonomy" id="36022"/>
    <lineage>
        <taxon>Eukaryota</taxon>
        <taxon>Fungi</taxon>
        <taxon>Dikarya</taxon>
        <taxon>Ascomycota</taxon>
        <taxon>Saccharomycotina</taxon>
        <taxon>Saccharomycetes</taxon>
        <taxon>Phaffomycetales</taxon>
        <taxon>Phaffomycetaceae</taxon>
        <taxon>Cyberlindnera</taxon>
    </lineage>
</organism>
<dbReference type="GO" id="GO:0000014">
    <property type="term" value="F:single-stranded DNA endodeoxyribonuclease activity"/>
    <property type="evidence" value="ECO:0007669"/>
    <property type="project" value="TreeGrafter"/>
</dbReference>
<dbReference type="Gene3D" id="3.40.50.10130">
    <property type="match status" value="1"/>
</dbReference>
<evidence type="ECO:0000256" key="2">
    <source>
        <dbReference type="ARBA" id="ARBA00010015"/>
    </source>
</evidence>
<keyword evidence="5" id="KW-0227">DNA damage</keyword>
<evidence type="ECO:0000256" key="10">
    <source>
        <dbReference type="SAM" id="MobiDB-lite"/>
    </source>
</evidence>
<name>A0A061BI35_CYBFA</name>
<evidence type="ECO:0000256" key="9">
    <source>
        <dbReference type="ARBA" id="ARBA00023242"/>
    </source>
</evidence>
<evidence type="ECO:0000256" key="3">
    <source>
        <dbReference type="ARBA" id="ARBA00022722"/>
    </source>
</evidence>
<evidence type="ECO:0000256" key="6">
    <source>
        <dbReference type="ARBA" id="ARBA00022801"/>
    </source>
</evidence>
<keyword evidence="6" id="KW-0378">Hydrolase</keyword>
<dbReference type="GO" id="GO:0003684">
    <property type="term" value="F:damaged DNA binding"/>
    <property type="evidence" value="ECO:0007669"/>
    <property type="project" value="TreeGrafter"/>
</dbReference>
<dbReference type="GO" id="GO:0000724">
    <property type="term" value="P:double-strand break repair via homologous recombination"/>
    <property type="evidence" value="ECO:0007669"/>
    <property type="project" value="TreeGrafter"/>
</dbReference>
<dbReference type="SUPFAM" id="SSF52980">
    <property type="entry name" value="Restriction endonuclease-like"/>
    <property type="match status" value="1"/>
</dbReference>
<evidence type="ECO:0000256" key="1">
    <source>
        <dbReference type="ARBA" id="ARBA00004123"/>
    </source>
</evidence>
<dbReference type="InterPro" id="IPR047520">
    <property type="entry name" value="XPF_nuclease"/>
</dbReference>
<dbReference type="SUPFAM" id="SSF47781">
    <property type="entry name" value="RuvA domain 2-like"/>
    <property type="match status" value="1"/>
</dbReference>
<dbReference type="PhylomeDB" id="A0A061BI35"/>
<dbReference type="InterPro" id="IPR011335">
    <property type="entry name" value="Restrct_endonuc-II-like"/>
</dbReference>
<comment type="subcellular location">
    <subcellularLocation>
        <location evidence="1">Nucleus</location>
    </subcellularLocation>
</comment>
<keyword evidence="9" id="KW-0539">Nucleus</keyword>
<dbReference type="NCBIfam" id="TIGR00596">
    <property type="entry name" value="rad1"/>
    <property type="match status" value="1"/>
</dbReference>
<reference evidence="12" key="1">
    <citation type="journal article" date="2014" name="Genome Announc.">
        <title>Genome sequence of the yeast Cyberlindnera fabianii (Hansenula fabianii).</title>
        <authorList>
            <person name="Freel K.C."/>
            <person name="Sarilar V."/>
            <person name="Neuveglise C."/>
            <person name="Devillers H."/>
            <person name="Friedrich A."/>
            <person name="Schacherer J."/>
        </authorList>
    </citation>
    <scope>NUCLEOTIDE SEQUENCE</scope>
    <source>
        <strain evidence="12">YJS4271</strain>
    </source>
</reference>
<evidence type="ECO:0000313" key="12">
    <source>
        <dbReference type="EMBL" id="CDR46648.1"/>
    </source>
</evidence>
<dbReference type="PANTHER" id="PTHR10150:SF0">
    <property type="entry name" value="DNA REPAIR ENDONUCLEASE XPF"/>
    <property type="match status" value="1"/>
</dbReference>
<dbReference type="GO" id="GO:0000110">
    <property type="term" value="C:nucleotide-excision repair factor 1 complex"/>
    <property type="evidence" value="ECO:0007669"/>
    <property type="project" value="TreeGrafter"/>
</dbReference>
<gene>
    <name evidence="12" type="ORF">CYFA0S_25e00188g</name>
</gene>
<keyword evidence="8" id="KW-0234">DNA repair</keyword>
<dbReference type="PANTHER" id="PTHR10150">
    <property type="entry name" value="DNA REPAIR ENDONUCLEASE XPF"/>
    <property type="match status" value="1"/>
</dbReference>
<dbReference type="Gene3D" id="1.10.150.20">
    <property type="entry name" value="5' to 3' exonuclease, C-terminal subdomain"/>
    <property type="match status" value="1"/>
</dbReference>